<organism evidence="2 3">
    <name type="scientific">Prunus avium</name>
    <name type="common">Cherry</name>
    <name type="synonym">Cerasus avium</name>
    <dbReference type="NCBI Taxonomy" id="42229"/>
    <lineage>
        <taxon>Eukaryota</taxon>
        <taxon>Viridiplantae</taxon>
        <taxon>Streptophyta</taxon>
        <taxon>Embryophyta</taxon>
        <taxon>Tracheophyta</taxon>
        <taxon>Spermatophyta</taxon>
        <taxon>Magnoliopsida</taxon>
        <taxon>eudicotyledons</taxon>
        <taxon>Gunneridae</taxon>
        <taxon>Pentapetalae</taxon>
        <taxon>rosids</taxon>
        <taxon>fabids</taxon>
        <taxon>Rosales</taxon>
        <taxon>Rosaceae</taxon>
        <taxon>Amygdaloideae</taxon>
        <taxon>Amygdaleae</taxon>
        <taxon>Prunus</taxon>
    </lineage>
</organism>
<protein>
    <submittedName>
        <fullName evidence="3">Uncharacterized protein LOC110744490</fullName>
    </submittedName>
</protein>
<feature type="region of interest" description="Disordered" evidence="1">
    <location>
        <begin position="409"/>
        <end position="432"/>
    </location>
</feature>
<keyword evidence="2" id="KW-1185">Reference proteome</keyword>
<dbReference type="SMR" id="A0A6P5RH76"/>
<dbReference type="PANTHER" id="PTHR36892:SF1">
    <property type="entry name" value="OS05G0518200 PROTEIN"/>
    <property type="match status" value="1"/>
</dbReference>
<dbReference type="PANTHER" id="PTHR36892">
    <property type="entry name" value="OS01G0201800 PROTEIN"/>
    <property type="match status" value="1"/>
</dbReference>
<evidence type="ECO:0000313" key="3">
    <source>
        <dbReference type="RefSeq" id="XP_021800171.1"/>
    </source>
</evidence>
<evidence type="ECO:0000313" key="2">
    <source>
        <dbReference type="Proteomes" id="UP000515124"/>
    </source>
</evidence>
<feature type="region of interest" description="Disordered" evidence="1">
    <location>
        <begin position="30"/>
        <end position="54"/>
    </location>
</feature>
<accession>A0A6P5RH76</accession>
<proteinExistence type="predicted"/>
<dbReference type="RefSeq" id="XP_021800171.1">
    <property type="nucleotide sequence ID" value="XM_021944479.1"/>
</dbReference>
<sequence length="1301" mass="144954">MAVAFEGFSIREYAAKMRTVDVFKSCPFTAADNHDADEEDEDMKENKKKKKKEQVEALLPPITITKFKWWAHELHRLRASTNPHHHHPEQMLTLVNKESSDIPRNDIEFTAVADELEAEVESQETQKSSETSSSLVCPVCKDFSSATVNAVNAHIDSCLAQASREERRQMRKAKSKVPKKRSIAEIFAVAPQIQNHYEEDEDGDDEDCELLGESGGDSSFSVTRLTAKKVKKRKKEKKKVLLLEENKKKFNKKMMMKNKKNKKNKKKKNDGLIANKEKSCKLKLQNPVTFAKKLNKKLALDIWDGVTVRARTPNLKYLSAKKRKIVQTSKLIPKHQKQIFAVRSILKNHDVCGQNSAFCSMQGDSQANPCGIQHSERHVRFSDKNHILGPRKNGLSSFQHNTVANLSSDNFASSSEKDQSADSNKEAAPMEVDRRENHVSIGTDNGTEACSIIGRKELPKISDHADIPSFLRPHIQEKVKHLPDKSVPASRAATEDNNLSMFGQGYPITSHKPAYAGIPRLISALEEPRINTHGVAVSRAFGSSGTMIDHIVHPIHGVAAMSSRENAGPFPEPFSSSFTFNEIARGGLPFPSQSEIDKFSDHGLHRQSLCPPMNLMGASYPFPEWKQRAGSFRERCVDGDFIGLPLNSHGELIQLSPTGRSGFNQLRKLDTLPGSSSSLPVQNFTQLMSTSSLPAHNFTHRTSMEDSLTAYNKHFVERELPSDQLNLFPMQNYVKENFNSHFPDRLGVTYLDSTQRADIHQLDFESSRSGHSFHPLDSGLNLMNISTSGCRQFDQVQNQKTVGMIPKDNSGHTSSNMNQPTMRLMGKDVAIGKSSREIQGFEDGKVWTDKEIIAEHCPSSTALHSSSLNKNFQQSCLPDTASGKLKETVAQSSEIHSEHASLQNFLMKAPEYRFPHPYHNWQSNSNFQSGSLTANRSPSSNLIHFAQLPTSPAMFNRAPNFQEAFISGAESLQFGSQLPVFSAPQNTCGHGVLRPAELNYKQNPPHFTKSAFGFPFLNPECRENVQSPWFQSSSKGLPPWLLHATLQGKPPNTASQSYPDVGRKNHHHIMPRSDIFTAPFMHHSSEFSYPCNLMTYHSQVMSSPSPATTFLPPHAPANTGGNQKAISAINMGYRNRTKVKDRLKSKDFGIKDPYPCKKTKRLAVKAVDSTIPPNMFNLEMQEKLSAVAGSSRGNFFSEMESTSRALDVDSSRTKPSDLGCSLNEIQEDGFGSFGIESSKVDGMVKSGPIKLCAGAKHILKPTQNVDQDISRPIHSTIPFVAVPNGCREPEPQKKSTKIYRF</sequence>
<reference evidence="3" key="1">
    <citation type="submission" date="2025-08" db="UniProtKB">
        <authorList>
            <consortium name="RefSeq"/>
        </authorList>
    </citation>
    <scope>IDENTIFICATION</scope>
</reference>
<dbReference type="Gramene" id="Pav_sc0003835.1_g190.1.mk:mrna">
    <property type="protein sequence ID" value="Pav_sc0003835.1_g190.1.mk:mrna"/>
    <property type="gene ID" value="Pav_sc0003835.1_g190.1.mk"/>
</dbReference>
<name>A0A6P5RH76_PRUAV</name>
<evidence type="ECO:0000256" key="1">
    <source>
        <dbReference type="SAM" id="MobiDB-lite"/>
    </source>
</evidence>
<dbReference type="Proteomes" id="UP000515124">
    <property type="component" value="Unplaced"/>
</dbReference>
<dbReference type="KEGG" id="pavi:110744490"/>
<gene>
    <name evidence="3" type="primary">LOC110744490</name>
</gene>
<dbReference type="GeneID" id="110744490"/>
<feature type="compositionally biased region" description="Basic and acidic residues" evidence="1">
    <location>
        <begin position="415"/>
        <end position="425"/>
    </location>
</feature>